<dbReference type="GO" id="GO:0005507">
    <property type="term" value="F:copper ion binding"/>
    <property type="evidence" value="ECO:0007669"/>
    <property type="project" value="InterPro"/>
</dbReference>
<evidence type="ECO:0000313" key="7">
    <source>
        <dbReference type="Proteomes" id="UP000317715"/>
    </source>
</evidence>
<name>A0A4Y3NG45_PAEAU</name>
<dbReference type="EMBL" id="BJMD01000026">
    <property type="protein sequence ID" value="GEB20790.1"/>
    <property type="molecule type" value="Genomic_DNA"/>
</dbReference>
<evidence type="ECO:0000259" key="4">
    <source>
        <dbReference type="Pfam" id="PF07731"/>
    </source>
</evidence>
<dbReference type="InterPro" id="IPR011706">
    <property type="entry name" value="Cu-oxidase_C"/>
</dbReference>
<dbReference type="Pfam" id="PF07731">
    <property type="entry name" value="Cu-oxidase_2"/>
    <property type="match status" value="1"/>
</dbReference>
<evidence type="ECO:0000259" key="5">
    <source>
        <dbReference type="Pfam" id="PF07732"/>
    </source>
</evidence>
<proteinExistence type="predicted"/>
<evidence type="ECO:0000313" key="6">
    <source>
        <dbReference type="EMBL" id="GEB20790.1"/>
    </source>
</evidence>
<dbReference type="Gene3D" id="2.60.40.420">
    <property type="entry name" value="Cupredoxins - blue copper proteins"/>
    <property type="match status" value="3"/>
</dbReference>
<comment type="caution">
    <text evidence="6">The sequence shown here is derived from an EMBL/GenBank/DDBJ whole genome shotgun (WGS) entry which is preliminary data.</text>
</comment>
<dbReference type="Pfam" id="PF07732">
    <property type="entry name" value="Cu-oxidase_3"/>
    <property type="match status" value="1"/>
</dbReference>
<keyword evidence="7" id="KW-1185">Reference proteome</keyword>
<dbReference type="InterPro" id="IPR008972">
    <property type="entry name" value="Cupredoxin"/>
</dbReference>
<dbReference type="InterPro" id="IPR011707">
    <property type="entry name" value="Cu-oxidase-like_N"/>
</dbReference>
<keyword evidence="3" id="KW-0186">Copper</keyword>
<dbReference type="AlphaFoldDB" id="A0A4Y3NG45"/>
<dbReference type="PROSITE" id="PS00080">
    <property type="entry name" value="MULTICOPPER_OXIDASE2"/>
    <property type="match status" value="1"/>
</dbReference>
<protein>
    <recommendedName>
        <fullName evidence="8">Multicopper oxidase family protein</fullName>
    </recommendedName>
</protein>
<evidence type="ECO:0000256" key="1">
    <source>
        <dbReference type="ARBA" id="ARBA00022723"/>
    </source>
</evidence>
<keyword evidence="2" id="KW-0560">Oxidoreductase</keyword>
<dbReference type="CDD" id="cd04202">
    <property type="entry name" value="CuRO_D2_2dMcoN_like"/>
    <property type="match status" value="1"/>
</dbReference>
<organism evidence="6 7">
    <name type="scientific">Paenarthrobacter aurescens</name>
    <name type="common">Arthrobacter aurescens</name>
    <dbReference type="NCBI Taxonomy" id="43663"/>
    <lineage>
        <taxon>Bacteria</taxon>
        <taxon>Bacillati</taxon>
        <taxon>Actinomycetota</taxon>
        <taxon>Actinomycetes</taxon>
        <taxon>Micrococcales</taxon>
        <taxon>Micrococcaceae</taxon>
        <taxon>Paenarthrobacter</taxon>
    </lineage>
</organism>
<evidence type="ECO:0000256" key="3">
    <source>
        <dbReference type="ARBA" id="ARBA00023008"/>
    </source>
</evidence>
<accession>A0A4Y3NG45</accession>
<dbReference type="PANTHER" id="PTHR11709:SF394">
    <property type="entry name" value="FI03373P-RELATED"/>
    <property type="match status" value="1"/>
</dbReference>
<gene>
    <name evidence="6" type="ORF">AAU01_35450</name>
</gene>
<feature type="domain" description="Plastocyanin-like" evidence="5">
    <location>
        <begin position="25"/>
        <end position="135"/>
    </location>
</feature>
<keyword evidence="1" id="KW-0479">Metal-binding</keyword>
<feature type="domain" description="Plastocyanin-like" evidence="4">
    <location>
        <begin position="334"/>
        <end position="435"/>
    </location>
</feature>
<reference evidence="6 7" key="1">
    <citation type="submission" date="2019-06" db="EMBL/GenBank/DDBJ databases">
        <title>Whole genome shotgun sequence of Paenarthrobacter aurescens NBRC 12136.</title>
        <authorList>
            <person name="Hosoyama A."/>
            <person name="Uohara A."/>
            <person name="Ohji S."/>
            <person name="Ichikawa N."/>
        </authorList>
    </citation>
    <scope>NUCLEOTIDE SEQUENCE [LARGE SCALE GENOMIC DNA]</scope>
    <source>
        <strain evidence="6 7">NBRC 12136</strain>
    </source>
</reference>
<sequence length="455" mass="48322">MTSLVGDASAGAVVRHYELTARVEQLTLPSGQTTQAWTYGSLPGPALEAELGDVMEVVLNNRDVAAGVTLHWHGYDVPNAMDGVAGATQDAVMPGESMTYRFTAAQTGTYWYHTHQDSAEGVRKGLYGTFVVHHPTAPRADTDIVVAGHDLSGLGLLGSSDRATKHTATPGSSVRVRLINTDSVQQRYLIQGTTFKAAAVDGTDVNQPQDVDGKLLRLGAGGRVDVAFTMPESPVAVRSDAAAGAVVVIAPSGVTAGDSEDLTPEKPGAGVFTTTPVLDLLEYGKPLEEGKHAVDNGDGSELIRPATGEEPITREEVMVLDRQFRFVDGIPRYAFTVNGAAYPLVPSIEVAEGDTVKVTVVNRTSEPHPMHPHGHHVQVLSRNGVVPSGSPLVLDTVDVLPGEVWELLLHADNPGIWMDHCHNLDHAAEGMMMLLKYQGVSSPFVHGGHSGNRPE</sequence>
<dbReference type="InterPro" id="IPR002355">
    <property type="entry name" value="Cu_oxidase_Cu_BS"/>
</dbReference>
<dbReference type="InterPro" id="IPR045087">
    <property type="entry name" value="Cu-oxidase_fam"/>
</dbReference>
<evidence type="ECO:0008006" key="8">
    <source>
        <dbReference type="Google" id="ProtNLM"/>
    </source>
</evidence>
<evidence type="ECO:0000256" key="2">
    <source>
        <dbReference type="ARBA" id="ARBA00023002"/>
    </source>
</evidence>
<dbReference type="GO" id="GO:0016491">
    <property type="term" value="F:oxidoreductase activity"/>
    <property type="evidence" value="ECO:0007669"/>
    <property type="project" value="UniProtKB-KW"/>
</dbReference>
<dbReference type="Proteomes" id="UP000317715">
    <property type="component" value="Unassembled WGS sequence"/>
</dbReference>
<dbReference type="PANTHER" id="PTHR11709">
    <property type="entry name" value="MULTI-COPPER OXIDASE"/>
    <property type="match status" value="1"/>
</dbReference>
<dbReference type="SUPFAM" id="SSF49503">
    <property type="entry name" value="Cupredoxins"/>
    <property type="match status" value="3"/>
</dbReference>